<dbReference type="InterPro" id="IPR013216">
    <property type="entry name" value="Methyltransf_11"/>
</dbReference>
<dbReference type="OrthoDB" id="5946438at2759"/>
<dbReference type="EnsemblMetazoa" id="CLYHEMT012144.1">
    <property type="protein sequence ID" value="CLYHEMP012144.1"/>
    <property type="gene ID" value="CLYHEMG012144"/>
</dbReference>
<name>A0A7M5WSZ2_9CNID</name>
<dbReference type="InterPro" id="IPR029063">
    <property type="entry name" value="SAM-dependent_MTases_sf"/>
</dbReference>
<dbReference type="RefSeq" id="XP_066928832.1">
    <property type="nucleotide sequence ID" value="XM_067072731.1"/>
</dbReference>
<dbReference type="CDD" id="cd02440">
    <property type="entry name" value="AdoMet_MTases"/>
    <property type="match status" value="1"/>
</dbReference>
<organism evidence="2 3">
    <name type="scientific">Clytia hemisphaerica</name>
    <dbReference type="NCBI Taxonomy" id="252671"/>
    <lineage>
        <taxon>Eukaryota</taxon>
        <taxon>Metazoa</taxon>
        <taxon>Cnidaria</taxon>
        <taxon>Hydrozoa</taxon>
        <taxon>Hydroidolina</taxon>
        <taxon>Leptothecata</taxon>
        <taxon>Obeliida</taxon>
        <taxon>Clytiidae</taxon>
        <taxon>Clytia</taxon>
    </lineage>
</organism>
<dbReference type="GO" id="GO:0008757">
    <property type="term" value="F:S-adenosylmethionine-dependent methyltransferase activity"/>
    <property type="evidence" value="ECO:0007669"/>
    <property type="project" value="InterPro"/>
</dbReference>
<protein>
    <recommendedName>
        <fullName evidence="1">Methyltransferase type 11 domain-containing protein</fullName>
    </recommendedName>
</protein>
<evidence type="ECO:0000313" key="2">
    <source>
        <dbReference type="EnsemblMetazoa" id="CLYHEMP012144.1"/>
    </source>
</evidence>
<accession>A0A7M5WSZ2</accession>
<keyword evidence="3" id="KW-1185">Reference proteome</keyword>
<dbReference type="AlphaFoldDB" id="A0A7M5WSZ2"/>
<dbReference type="Gene3D" id="3.40.50.150">
    <property type="entry name" value="Vaccinia Virus protein VP39"/>
    <property type="match status" value="1"/>
</dbReference>
<proteinExistence type="predicted"/>
<evidence type="ECO:0000259" key="1">
    <source>
        <dbReference type="Pfam" id="PF08241"/>
    </source>
</evidence>
<dbReference type="PANTHER" id="PTHR43464">
    <property type="entry name" value="METHYLTRANSFERASE"/>
    <property type="match status" value="1"/>
</dbReference>
<dbReference type="Pfam" id="PF08241">
    <property type="entry name" value="Methyltransf_11"/>
    <property type="match status" value="1"/>
</dbReference>
<dbReference type="Proteomes" id="UP000594262">
    <property type="component" value="Unplaced"/>
</dbReference>
<reference evidence="2" key="1">
    <citation type="submission" date="2021-01" db="UniProtKB">
        <authorList>
            <consortium name="EnsemblMetazoa"/>
        </authorList>
    </citation>
    <scope>IDENTIFICATION</scope>
</reference>
<evidence type="ECO:0000313" key="3">
    <source>
        <dbReference type="Proteomes" id="UP000594262"/>
    </source>
</evidence>
<sequence>MAAATQQAENFSSVAWSYFIDVREDTSEEFAKQQELYSKYAKTYDEWASEEEYSGPKAVATKILKLYSNEKNIKILDYGCGTGATSDLLSEHGYQNIDGLDPCKEIIDVARSKGKMQKLYQLKSGDDDSVIPSQEYDVVCSSGVLFCSASHPGYECLTDIIRYVKPGGHIIIAHRQVDSCIESRHVTDLAFLDNDVKQGKIKVEAKEVIDRWRRPANTLEGEDIIKGELLIIQVL</sequence>
<dbReference type="SUPFAM" id="SSF53335">
    <property type="entry name" value="S-adenosyl-L-methionine-dependent methyltransferases"/>
    <property type="match status" value="1"/>
</dbReference>
<feature type="domain" description="Methyltransferase type 11" evidence="1">
    <location>
        <begin position="76"/>
        <end position="172"/>
    </location>
</feature>
<dbReference type="GeneID" id="136816407"/>